<feature type="region of interest" description="Disordered" evidence="1">
    <location>
        <begin position="29"/>
        <end position="48"/>
    </location>
</feature>
<dbReference type="PANTHER" id="PTHR39399">
    <property type="entry name" value="PROTEIN ZPS1"/>
    <property type="match status" value="1"/>
</dbReference>
<dbReference type="Gene3D" id="3.40.390.10">
    <property type="entry name" value="Collagenase (Catalytic Domain)"/>
    <property type="match status" value="1"/>
</dbReference>
<dbReference type="Pfam" id="PF13933">
    <property type="entry name" value="HRXXH"/>
    <property type="match status" value="1"/>
</dbReference>
<comment type="caution">
    <text evidence="4">The sequence shown here is derived from an EMBL/GenBank/DDBJ whole genome shotgun (WGS) entry which is preliminary data.</text>
</comment>
<dbReference type="SUPFAM" id="SSF55486">
    <property type="entry name" value="Metalloproteases ('zincins'), catalytic domain"/>
    <property type="match status" value="1"/>
</dbReference>
<accession>A0AB34KRS9</accession>
<keyword evidence="5" id="KW-1185">Reference proteome</keyword>
<dbReference type="PANTHER" id="PTHR39399:SF1">
    <property type="entry name" value="PROTEIN ZPS1"/>
    <property type="match status" value="1"/>
</dbReference>
<keyword evidence="2" id="KW-0732">Signal</keyword>
<evidence type="ECO:0000256" key="2">
    <source>
        <dbReference type="SAM" id="SignalP"/>
    </source>
</evidence>
<dbReference type="GO" id="GO:0005576">
    <property type="term" value="C:extracellular region"/>
    <property type="evidence" value="ECO:0007669"/>
    <property type="project" value="TreeGrafter"/>
</dbReference>
<feature type="compositionally biased region" description="Low complexity" evidence="1">
    <location>
        <begin position="271"/>
        <end position="308"/>
    </location>
</feature>
<protein>
    <recommendedName>
        <fullName evidence="3">Putative peptidase domain-containing protein</fullName>
    </recommendedName>
</protein>
<feature type="domain" description="Putative peptidase" evidence="3">
    <location>
        <begin position="36"/>
        <end position="260"/>
    </location>
</feature>
<evidence type="ECO:0000313" key="4">
    <source>
        <dbReference type="EMBL" id="KAL1586250.1"/>
    </source>
</evidence>
<dbReference type="RefSeq" id="XP_069229355.1">
    <property type="nucleotide sequence ID" value="XM_069374186.1"/>
</dbReference>
<dbReference type="EMBL" id="JAAQHG020000015">
    <property type="protein sequence ID" value="KAL1586250.1"/>
    <property type="molecule type" value="Genomic_DNA"/>
</dbReference>
<evidence type="ECO:0000259" key="3">
    <source>
        <dbReference type="Pfam" id="PF13933"/>
    </source>
</evidence>
<dbReference type="InterPro" id="IPR039124">
    <property type="entry name" value="PRA1-like"/>
</dbReference>
<feature type="region of interest" description="Disordered" evidence="1">
    <location>
        <begin position="269"/>
        <end position="338"/>
    </location>
</feature>
<name>A0AB34KRS9_9PEZI</name>
<dbReference type="InterPro" id="IPR029482">
    <property type="entry name" value="HRXXH"/>
</dbReference>
<dbReference type="InterPro" id="IPR024079">
    <property type="entry name" value="MetalloPept_cat_dom_sf"/>
</dbReference>
<evidence type="ECO:0000313" key="5">
    <source>
        <dbReference type="Proteomes" id="UP000803884"/>
    </source>
</evidence>
<dbReference type="GO" id="GO:0008237">
    <property type="term" value="F:metallopeptidase activity"/>
    <property type="evidence" value="ECO:0007669"/>
    <property type="project" value="InterPro"/>
</dbReference>
<dbReference type="GO" id="GO:0009986">
    <property type="term" value="C:cell surface"/>
    <property type="evidence" value="ECO:0007669"/>
    <property type="project" value="TreeGrafter"/>
</dbReference>
<feature type="compositionally biased region" description="Basic and acidic residues" evidence="1">
    <location>
        <begin position="323"/>
        <end position="338"/>
    </location>
</feature>
<gene>
    <name evidence="4" type="ORF">WHR41_05581</name>
</gene>
<reference evidence="4 5" key="1">
    <citation type="journal article" date="2020" name="Microbiol. Resour. Announc.">
        <title>Draft Genome Sequence of a Cladosporium Species Isolated from the Mesophotic Ascidian Didemnum maculosum.</title>
        <authorList>
            <person name="Gioti A."/>
            <person name="Siaperas R."/>
            <person name="Nikolaivits E."/>
            <person name="Le Goff G."/>
            <person name="Ouazzani J."/>
            <person name="Kotoulas G."/>
            <person name="Topakas E."/>
        </authorList>
    </citation>
    <scope>NUCLEOTIDE SEQUENCE [LARGE SCALE GENOMIC DNA]</scope>
    <source>
        <strain evidence="4 5">TM138-S3</strain>
    </source>
</reference>
<proteinExistence type="predicted"/>
<dbReference type="GO" id="GO:0009277">
    <property type="term" value="C:fungal-type cell wall"/>
    <property type="evidence" value="ECO:0007669"/>
    <property type="project" value="TreeGrafter"/>
</dbReference>
<dbReference type="CDD" id="cd11307">
    <property type="entry name" value="M35_Asp_f2_like"/>
    <property type="match status" value="1"/>
</dbReference>
<dbReference type="AlphaFoldDB" id="A0AB34KRS9"/>
<feature type="signal peptide" evidence="2">
    <location>
        <begin position="1"/>
        <end position="19"/>
    </location>
</feature>
<feature type="chain" id="PRO_5044334183" description="Putative peptidase domain-containing protein" evidence="2">
    <location>
        <begin position="20"/>
        <end position="338"/>
    </location>
</feature>
<dbReference type="GO" id="GO:0008270">
    <property type="term" value="F:zinc ion binding"/>
    <property type="evidence" value="ECO:0007669"/>
    <property type="project" value="TreeGrafter"/>
</dbReference>
<dbReference type="GO" id="GO:0005178">
    <property type="term" value="F:integrin binding"/>
    <property type="evidence" value="ECO:0007669"/>
    <property type="project" value="TreeGrafter"/>
</dbReference>
<sequence>MYSLALQALAAAVLPSALAAPQGLPSSYGASNGRSSYEDNTSSTLQSPSVHDWAEGAVSQYEIHKSCNATETAMLHQAITETEMMAAHARDHILRFGNSSAYYTKYFGKAPTAEPAGWYDRLVRGDKSGVIFRCDDPDQNCATQDEWAGHWRGSNASDETVICELSYTSRWYLPSMCGHGYTVAGGELASFFASDLIHRLFHTDKIGEATVFHYADTYDECLALAQETPAQAVRNAHTLQYFALDVWAFDIAVPGQGCTGVYVPEEEDAEAAPASTASSAAAATSTAAETTSAAETAEAATTQAPTSTMDDAESTTESATESAESHCHTHAGGELHCI</sequence>
<organism evidence="4 5">
    <name type="scientific">Cladosporium halotolerans</name>
    <dbReference type="NCBI Taxonomy" id="1052096"/>
    <lineage>
        <taxon>Eukaryota</taxon>
        <taxon>Fungi</taxon>
        <taxon>Dikarya</taxon>
        <taxon>Ascomycota</taxon>
        <taxon>Pezizomycotina</taxon>
        <taxon>Dothideomycetes</taxon>
        <taxon>Dothideomycetidae</taxon>
        <taxon>Cladosporiales</taxon>
        <taxon>Cladosporiaceae</taxon>
        <taxon>Cladosporium</taxon>
    </lineage>
</organism>
<dbReference type="Proteomes" id="UP000803884">
    <property type="component" value="Unassembled WGS sequence"/>
</dbReference>
<evidence type="ECO:0000256" key="1">
    <source>
        <dbReference type="SAM" id="MobiDB-lite"/>
    </source>
</evidence>
<dbReference type="GeneID" id="96007024"/>